<sequence>GIYAGAVINRESTQIKAASELAKLQGYYEPEKHAHIVRVAPGDLTDEQLADIAQEDNPIGGRKRITQEAESPEQPE</sequence>
<dbReference type="EMBL" id="BARS01026912">
    <property type="protein sequence ID" value="GAG05899.1"/>
    <property type="molecule type" value="Genomic_DNA"/>
</dbReference>
<reference evidence="2" key="1">
    <citation type="journal article" date="2014" name="Front. Microbiol.">
        <title>High frequency of phylogenetically diverse reductive dehalogenase-homologous genes in deep subseafloor sedimentary metagenomes.</title>
        <authorList>
            <person name="Kawai M."/>
            <person name="Futagami T."/>
            <person name="Toyoda A."/>
            <person name="Takaki Y."/>
            <person name="Nishi S."/>
            <person name="Hori S."/>
            <person name="Arai W."/>
            <person name="Tsubouchi T."/>
            <person name="Morono Y."/>
            <person name="Uchiyama I."/>
            <person name="Ito T."/>
            <person name="Fujiyama A."/>
            <person name="Inagaki F."/>
            <person name="Takami H."/>
        </authorList>
    </citation>
    <scope>NUCLEOTIDE SEQUENCE</scope>
    <source>
        <strain evidence="2">Expedition CK06-06</strain>
    </source>
</reference>
<protein>
    <submittedName>
        <fullName evidence="2">Uncharacterized protein</fullName>
    </submittedName>
</protein>
<name>X0UJD2_9ZZZZ</name>
<accession>X0UJD2</accession>
<organism evidence="2">
    <name type="scientific">marine sediment metagenome</name>
    <dbReference type="NCBI Taxonomy" id="412755"/>
    <lineage>
        <taxon>unclassified sequences</taxon>
        <taxon>metagenomes</taxon>
        <taxon>ecological metagenomes</taxon>
    </lineage>
</organism>
<comment type="caution">
    <text evidence="2">The sequence shown here is derived from an EMBL/GenBank/DDBJ whole genome shotgun (WGS) entry which is preliminary data.</text>
</comment>
<proteinExistence type="predicted"/>
<evidence type="ECO:0000256" key="1">
    <source>
        <dbReference type="SAM" id="MobiDB-lite"/>
    </source>
</evidence>
<feature type="non-terminal residue" evidence="2">
    <location>
        <position position="1"/>
    </location>
</feature>
<feature type="region of interest" description="Disordered" evidence="1">
    <location>
        <begin position="53"/>
        <end position="76"/>
    </location>
</feature>
<gene>
    <name evidence="2" type="ORF">S01H1_42332</name>
</gene>
<dbReference type="AlphaFoldDB" id="X0UJD2"/>
<evidence type="ECO:0000313" key="2">
    <source>
        <dbReference type="EMBL" id="GAG05899.1"/>
    </source>
</evidence>